<evidence type="ECO:0000313" key="1">
    <source>
        <dbReference type="EMBL" id="BCO08505.1"/>
    </source>
</evidence>
<gene>
    <name evidence="1" type="ORF">GF1_08810</name>
</gene>
<keyword evidence="2" id="KW-1185">Reference proteome</keyword>
<dbReference type="AlphaFoldDB" id="A0A915U0F2"/>
<dbReference type="Proteomes" id="UP001063350">
    <property type="component" value="Chromosome"/>
</dbReference>
<accession>A0A915U0F2</accession>
<protein>
    <submittedName>
        <fullName evidence="1">Uncharacterized protein</fullName>
    </submittedName>
</protein>
<sequence length="94" mass="10658">MELQARLCVYDANPAKQNHKLLAASILDDHALENLAPRLILAGVGNRTLLEDIRDAAAVRFPGVPFRCLFRLKETPCMLDPQKETKWQLINFTE</sequence>
<proteinExistence type="predicted"/>
<organism evidence="1 2">
    <name type="scientific">Desulfolithobacter dissulfuricans</name>
    <dbReference type="NCBI Taxonomy" id="2795293"/>
    <lineage>
        <taxon>Bacteria</taxon>
        <taxon>Pseudomonadati</taxon>
        <taxon>Thermodesulfobacteriota</taxon>
        <taxon>Desulfobulbia</taxon>
        <taxon>Desulfobulbales</taxon>
        <taxon>Desulfobulbaceae</taxon>
        <taxon>Desulfolithobacter</taxon>
    </lineage>
</organism>
<dbReference type="EMBL" id="AP024233">
    <property type="protein sequence ID" value="BCO08505.1"/>
    <property type="molecule type" value="Genomic_DNA"/>
</dbReference>
<dbReference type="KEGG" id="ddu:GF1_08810"/>
<name>A0A915U0F2_9BACT</name>
<evidence type="ECO:0000313" key="2">
    <source>
        <dbReference type="Proteomes" id="UP001063350"/>
    </source>
</evidence>
<reference evidence="1" key="1">
    <citation type="submission" date="2020-12" db="EMBL/GenBank/DDBJ databases">
        <title>Desulfobium dissulfuricans gen. nov., sp. nov., a novel mesophilic, sulfate-reducing bacterium isolated from a deep-sea hydrothermal vent.</title>
        <authorList>
            <person name="Hashimoto Y."/>
            <person name="Tame A."/>
            <person name="Sawayama S."/>
            <person name="Miyazaki J."/>
            <person name="Takai K."/>
            <person name="Nakagawa S."/>
        </authorList>
    </citation>
    <scope>NUCLEOTIDE SEQUENCE</scope>
    <source>
        <strain evidence="1">GF1</strain>
    </source>
</reference>